<dbReference type="Proteomes" id="UP001370490">
    <property type="component" value="Unassembled WGS sequence"/>
</dbReference>
<organism evidence="3 4">
    <name type="scientific">Dillenia turbinata</name>
    <dbReference type="NCBI Taxonomy" id="194707"/>
    <lineage>
        <taxon>Eukaryota</taxon>
        <taxon>Viridiplantae</taxon>
        <taxon>Streptophyta</taxon>
        <taxon>Embryophyta</taxon>
        <taxon>Tracheophyta</taxon>
        <taxon>Spermatophyta</taxon>
        <taxon>Magnoliopsida</taxon>
        <taxon>eudicotyledons</taxon>
        <taxon>Gunneridae</taxon>
        <taxon>Pentapetalae</taxon>
        <taxon>Dilleniales</taxon>
        <taxon>Dilleniaceae</taxon>
        <taxon>Dillenia</taxon>
    </lineage>
</organism>
<feature type="region of interest" description="Disordered" evidence="1">
    <location>
        <begin position="1"/>
        <end position="20"/>
    </location>
</feature>
<accession>A0AAN8UUJ6</accession>
<proteinExistence type="predicted"/>
<keyword evidence="2" id="KW-0472">Membrane</keyword>
<name>A0AAN8UUJ6_9MAGN</name>
<evidence type="ECO:0000256" key="1">
    <source>
        <dbReference type="SAM" id="MobiDB-lite"/>
    </source>
</evidence>
<keyword evidence="2" id="KW-0812">Transmembrane</keyword>
<keyword evidence="4" id="KW-1185">Reference proteome</keyword>
<evidence type="ECO:0000256" key="2">
    <source>
        <dbReference type="SAM" id="Phobius"/>
    </source>
</evidence>
<dbReference type="PANTHER" id="PTHR35474:SF3">
    <property type="entry name" value="PROTEIN SHORT HYPOCOTYL IN WHITE LIGHT 1"/>
    <property type="match status" value="1"/>
</dbReference>
<gene>
    <name evidence="3" type="ORF">RJ641_012607</name>
</gene>
<dbReference type="AlphaFoldDB" id="A0AAN8UUJ6"/>
<sequence>MAVAAIPLHGSSGSGEPAELDMDEAFFDGDGLIEDEDSEEDETESSLDLLFRFLHSMFKKVSRRAKKASRSVLPSAISPKLVLGKNPDIGVGIRETSNEVDGVLLLASLSILKALLQVVCTLGGTVFAVILLLRIVWAAIAYFQSNGNGFNQDGSSYGTTQPAT</sequence>
<dbReference type="EMBL" id="JBAMMX010000019">
    <property type="protein sequence ID" value="KAK6922100.1"/>
    <property type="molecule type" value="Genomic_DNA"/>
</dbReference>
<dbReference type="GO" id="GO:0010100">
    <property type="term" value="P:negative regulation of photomorphogenesis"/>
    <property type="evidence" value="ECO:0007669"/>
    <property type="project" value="InterPro"/>
</dbReference>
<evidence type="ECO:0000313" key="3">
    <source>
        <dbReference type="EMBL" id="KAK6922100.1"/>
    </source>
</evidence>
<reference evidence="3 4" key="1">
    <citation type="submission" date="2023-12" db="EMBL/GenBank/DDBJ databases">
        <title>A high-quality genome assembly for Dillenia turbinata (Dilleniales).</title>
        <authorList>
            <person name="Chanderbali A."/>
        </authorList>
    </citation>
    <scope>NUCLEOTIDE SEQUENCE [LARGE SCALE GENOMIC DNA]</scope>
    <source>
        <strain evidence="3">LSX21</strain>
        <tissue evidence="3">Leaf</tissue>
    </source>
</reference>
<dbReference type="GO" id="GO:0009787">
    <property type="term" value="P:regulation of abscisic acid-activated signaling pathway"/>
    <property type="evidence" value="ECO:0007669"/>
    <property type="project" value="InterPro"/>
</dbReference>
<keyword evidence="2" id="KW-1133">Transmembrane helix</keyword>
<dbReference type="PANTHER" id="PTHR35474">
    <property type="entry name" value="ATP PHOSPHORIBOSYLTRANSFERASE REGULATORY SUBUNIT"/>
    <property type="match status" value="1"/>
</dbReference>
<dbReference type="InterPro" id="IPR039324">
    <property type="entry name" value="SHW1"/>
</dbReference>
<protein>
    <submittedName>
        <fullName evidence="3">Uncharacterized protein</fullName>
    </submittedName>
</protein>
<evidence type="ECO:0000313" key="4">
    <source>
        <dbReference type="Proteomes" id="UP001370490"/>
    </source>
</evidence>
<comment type="caution">
    <text evidence="3">The sequence shown here is derived from an EMBL/GenBank/DDBJ whole genome shotgun (WGS) entry which is preliminary data.</text>
</comment>
<feature type="transmembrane region" description="Helical" evidence="2">
    <location>
        <begin position="114"/>
        <end position="143"/>
    </location>
</feature>